<protein>
    <submittedName>
        <fullName evidence="4">DUF4974 domain-containing protein</fullName>
    </submittedName>
</protein>
<keyword evidence="1" id="KW-0472">Membrane</keyword>
<dbReference type="EMBL" id="VCNI01000001">
    <property type="protein sequence ID" value="TMU57037.1"/>
    <property type="molecule type" value="Genomic_DNA"/>
</dbReference>
<dbReference type="Pfam" id="PF16344">
    <property type="entry name" value="FecR_C"/>
    <property type="match status" value="1"/>
</dbReference>
<sequence length="359" mass="41192">MSFNLFLSLYNTGEHQMDYHEYELEDFLANSEFRDWVIKPNRSSHFFWKNWLAANPSKREIVLAAKEILLSLSFHLDNDLDDKAREELLTSILGKRNLIPKNNGNNLMAFILPLVACGLLFFGLVIGMRMSATTELMPTTQSISYLEKENLRGKKSRITLPDGTTVYLNNNSRIKYASRFVNERQVYLEGEAYFEVEKDPAKPFLVKSNGLVTRALGTAFNVKAHKGKKVEVGLVEGKISVAPVLEDKKVGIIDSPGGKATFTSDDGELNFSAYADMDFYKWTKRTLVFKAAGFDEIEETLENWYDVDITVRNLNRRVTYTGEFPSESLENVLERIAFVEKFSFRINEENEREITIYFK</sequence>
<keyword evidence="1" id="KW-0812">Transmembrane</keyword>
<dbReference type="InterPro" id="IPR032508">
    <property type="entry name" value="FecR_C"/>
</dbReference>
<dbReference type="InterPro" id="IPR012373">
    <property type="entry name" value="Ferrdict_sens_TM"/>
</dbReference>
<proteinExistence type="predicted"/>
<name>A0ABY2WQP4_9FLAO</name>
<dbReference type="PANTHER" id="PTHR30273:SF2">
    <property type="entry name" value="PROTEIN FECR"/>
    <property type="match status" value="1"/>
</dbReference>
<gene>
    <name evidence="4" type="ORF">FGG15_05675</name>
</gene>
<reference evidence="4 5" key="1">
    <citation type="submission" date="2019-05" db="EMBL/GenBank/DDBJ databases">
        <title>Flagellimonas sp. AsT0115, sp. nov., isolated from a marine red algae, Asparagopsis taxiformis.</title>
        <authorList>
            <person name="Kim J."/>
            <person name="Jeong S.E."/>
            <person name="Jeon C.O."/>
        </authorList>
    </citation>
    <scope>NUCLEOTIDE SEQUENCE [LARGE SCALE GENOMIC DNA]</scope>
    <source>
        <strain evidence="4 5">AsT0115</strain>
    </source>
</reference>
<keyword evidence="1" id="KW-1133">Transmembrane helix</keyword>
<dbReference type="PIRSF" id="PIRSF018266">
    <property type="entry name" value="FecR"/>
    <property type="match status" value="1"/>
</dbReference>
<dbReference type="InterPro" id="IPR006860">
    <property type="entry name" value="FecR"/>
</dbReference>
<feature type="domain" description="Protein FecR C-terminal" evidence="3">
    <location>
        <begin position="287"/>
        <end position="349"/>
    </location>
</feature>
<feature type="domain" description="FecR protein" evidence="2">
    <location>
        <begin position="153"/>
        <end position="239"/>
    </location>
</feature>
<dbReference type="PANTHER" id="PTHR30273">
    <property type="entry name" value="PERIPLASMIC SIGNAL SENSOR AND SIGMA FACTOR ACTIVATOR FECR-RELATED"/>
    <property type="match status" value="1"/>
</dbReference>
<accession>A0ABY2WQP4</accession>
<evidence type="ECO:0000256" key="1">
    <source>
        <dbReference type="SAM" id="Phobius"/>
    </source>
</evidence>
<evidence type="ECO:0000313" key="4">
    <source>
        <dbReference type="EMBL" id="TMU57037.1"/>
    </source>
</evidence>
<feature type="transmembrane region" description="Helical" evidence="1">
    <location>
        <begin position="107"/>
        <end position="127"/>
    </location>
</feature>
<keyword evidence="5" id="KW-1185">Reference proteome</keyword>
<evidence type="ECO:0000313" key="5">
    <source>
        <dbReference type="Proteomes" id="UP000751614"/>
    </source>
</evidence>
<organism evidence="4 5">
    <name type="scientific">Flagellimonas algicola</name>
    <dbReference type="NCBI Taxonomy" id="2583815"/>
    <lineage>
        <taxon>Bacteria</taxon>
        <taxon>Pseudomonadati</taxon>
        <taxon>Bacteroidota</taxon>
        <taxon>Flavobacteriia</taxon>
        <taxon>Flavobacteriales</taxon>
        <taxon>Flavobacteriaceae</taxon>
        <taxon>Flagellimonas</taxon>
    </lineage>
</organism>
<evidence type="ECO:0000259" key="2">
    <source>
        <dbReference type="Pfam" id="PF04773"/>
    </source>
</evidence>
<dbReference type="Gene3D" id="2.60.120.1440">
    <property type="match status" value="1"/>
</dbReference>
<evidence type="ECO:0000259" key="3">
    <source>
        <dbReference type="Pfam" id="PF16344"/>
    </source>
</evidence>
<dbReference type="RefSeq" id="WP_138834097.1">
    <property type="nucleotide sequence ID" value="NZ_VCNI01000001.1"/>
</dbReference>
<comment type="caution">
    <text evidence="4">The sequence shown here is derived from an EMBL/GenBank/DDBJ whole genome shotgun (WGS) entry which is preliminary data.</text>
</comment>
<dbReference type="Pfam" id="PF04773">
    <property type="entry name" value="FecR"/>
    <property type="match status" value="1"/>
</dbReference>
<dbReference type="Gene3D" id="3.55.50.30">
    <property type="match status" value="1"/>
</dbReference>
<dbReference type="Proteomes" id="UP000751614">
    <property type="component" value="Unassembled WGS sequence"/>
</dbReference>